<protein>
    <submittedName>
        <fullName evidence="2">SpoIID/LytB domain protein</fullName>
    </submittedName>
</protein>
<sequence length="611" mass="62887">MPSPSRPRTAFPLTPLLAALLGLGTALVGVVLPAGRAEAATTALKLTGPTSAWSDQHTQLTARWTVGGTGERGTLTLQRRDGSVWRDVSKAATSSTGSAHFVVAPTSSMTYRVRSSTGTGSAALTLRVTPAYALGVSAPAAVTTGSAATLSAHYTYHAASEVTGTILVERLSGSSWVRVTTFAAHAGRGSTTVTPTATTTYRLRTARATSATRRVAVGLPSSFTVTGAGAGHGVGLSQYGAYAMALQGSSAASILTHFYQGTSVAAVTGPERIKVQVWGPEPYGYTKGLYSDTGTSTTLSFTSSWSVAGSGTLTGTSADTLRVAVVGDSLVLTRLRGTASTATVTAPAATASFTTSWTGIASVAGSRGTYHDGTLVLTAIGGQPNVVVDLLLDTEYLYGIDEMPSSWGTAGSGKGLQALEAQAVIARTYVLYGKQKLQDACDCNVVDDVRDQSYTGASKASRDADGVDLWRKAVDATRGQAVTFGGTAAQTPYFAASGGRTADNADVWQGSKAGPQLDYLRSVDDPAASAPGNPYVSWTDTISQATARATFPTLPDVTSIRVDERYSSGQVRTLVATASTGKVATVSASADWWRSALGVPGSWVSDFTPHP</sequence>
<evidence type="ECO:0000259" key="1">
    <source>
        <dbReference type="Pfam" id="PF08486"/>
    </source>
</evidence>
<feature type="domain" description="Sporulation stage II protein D amidase enhancer LytB N-terminal" evidence="1">
    <location>
        <begin position="395"/>
        <end position="484"/>
    </location>
</feature>
<accession>A0A2M8W3N0</accession>
<dbReference type="Pfam" id="PF08486">
    <property type="entry name" value="SpoIID"/>
    <property type="match status" value="1"/>
</dbReference>
<dbReference type="RefSeq" id="WP_100351139.1">
    <property type="nucleotide sequence ID" value="NZ_PGTZ01000012.1"/>
</dbReference>
<dbReference type="OrthoDB" id="9773852at2"/>
<comment type="caution">
    <text evidence="2">The sequence shown here is derived from an EMBL/GenBank/DDBJ whole genome shotgun (WGS) entry which is preliminary data.</text>
</comment>
<keyword evidence="3" id="KW-1185">Reference proteome</keyword>
<reference evidence="2 3" key="1">
    <citation type="submission" date="2017-11" db="EMBL/GenBank/DDBJ databases">
        <title>Genomic Encyclopedia of Archaeal and Bacterial Type Strains, Phase II (KMG-II): From Individual Species to Whole Genera.</title>
        <authorList>
            <person name="Goeker M."/>
        </authorList>
    </citation>
    <scope>NUCLEOTIDE SEQUENCE [LARGE SCALE GENOMIC DNA]</scope>
    <source>
        <strain evidence="2 3">DSM 22413</strain>
    </source>
</reference>
<name>A0A2M8W3N0_9MICO</name>
<evidence type="ECO:0000313" key="2">
    <source>
        <dbReference type="EMBL" id="PJI85525.1"/>
    </source>
</evidence>
<proteinExistence type="predicted"/>
<dbReference type="InterPro" id="IPR013693">
    <property type="entry name" value="SpoIID/LytB_N"/>
</dbReference>
<dbReference type="GO" id="GO:0030435">
    <property type="term" value="P:sporulation resulting in formation of a cellular spore"/>
    <property type="evidence" value="ECO:0007669"/>
    <property type="project" value="InterPro"/>
</dbReference>
<dbReference type="NCBIfam" id="TIGR02669">
    <property type="entry name" value="SpoIID_LytB"/>
    <property type="match status" value="1"/>
</dbReference>
<dbReference type="InterPro" id="IPR013486">
    <property type="entry name" value="SpoIID/LytB"/>
</dbReference>
<dbReference type="Proteomes" id="UP000231586">
    <property type="component" value="Unassembled WGS sequence"/>
</dbReference>
<organism evidence="2 3">
    <name type="scientific">Luteimicrobium subarcticum</name>
    <dbReference type="NCBI Taxonomy" id="620910"/>
    <lineage>
        <taxon>Bacteria</taxon>
        <taxon>Bacillati</taxon>
        <taxon>Actinomycetota</taxon>
        <taxon>Actinomycetes</taxon>
        <taxon>Micrococcales</taxon>
        <taxon>Luteimicrobium</taxon>
    </lineage>
</organism>
<gene>
    <name evidence="2" type="ORF">CLV34_3039</name>
</gene>
<dbReference type="EMBL" id="PGTZ01000012">
    <property type="protein sequence ID" value="PJI85525.1"/>
    <property type="molecule type" value="Genomic_DNA"/>
</dbReference>
<evidence type="ECO:0000313" key="3">
    <source>
        <dbReference type="Proteomes" id="UP000231586"/>
    </source>
</evidence>
<dbReference type="AlphaFoldDB" id="A0A2M8W3N0"/>